<gene>
    <name evidence="2" type="primary">Hypp4331</name>
    <name evidence="2" type="ORF">BLAG_LOCUS22708</name>
</gene>
<keyword evidence="3" id="KW-1185">Reference proteome</keyword>
<name>A0A8K0A7T1_BRALA</name>
<dbReference type="Proteomes" id="UP000838412">
    <property type="component" value="Chromosome 7"/>
</dbReference>
<feature type="region of interest" description="Disordered" evidence="1">
    <location>
        <begin position="1"/>
        <end position="32"/>
    </location>
</feature>
<reference evidence="2" key="1">
    <citation type="submission" date="2022-01" db="EMBL/GenBank/DDBJ databases">
        <authorList>
            <person name="Braso-Vives M."/>
        </authorList>
    </citation>
    <scope>NUCLEOTIDE SEQUENCE</scope>
</reference>
<proteinExistence type="predicted"/>
<evidence type="ECO:0000313" key="3">
    <source>
        <dbReference type="Proteomes" id="UP000838412"/>
    </source>
</evidence>
<protein>
    <submittedName>
        <fullName evidence="2">Hypp4331 protein</fullName>
    </submittedName>
</protein>
<evidence type="ECO:0000256" key="1">
    <source>
        <dbReference type="SAM" id="MobiDB-lite"/>
    </source>
</evidence>
<dbReference type="AlphaFoldDB" id="A0A8K0A7T1"/>
<feature type="compositionally biased region" description="Polar residues" evidence="1">
    <location>
        <begin position="12"/>
        <end position="29"/>
    </location>
</feature>
<sequence>MAEQGRPISDAVSETQRCHSTNDVSNEPHYSTIDYDENEPVHAYGIAKVCAQYGRAVERSCDVGECGVARVGEQCNDFHQATGEDTVPGVGEVQNREGIHDEIGNACAQYGREEVRACDGGEDGVIGEYSMAKQCNCYNPTTGNGTDAVVAS</sequence>
<organism evidence="2 3">
    <name type="scientific">Branchiostoma lanceolatum</name>
    <name type="common">Common lancelet</name>
    <name type="synonym">Amphioxus lanceolatum</name>
    <dbReference type="NCBI Taxonomy" id="7740"/>
    <lineage>
        <taxon>Eukaryota</taxon>
        <taxon>Metazoa</taxon>
        <taxon>Chordata</taxon>
        <taxon>Cephalochordata</taxon>
        <taxon>Leptocardii</taxon>
        <taxon>Amphioxiformes</taxon>
        <taxon>Branchiostomatidae</taxon>
        <taxon>Branchiostoma</taxon>
    </lineage>
</organism>
<dbReference type="EMBL" id="OV696692">
    <property type="protein sequence ID" value="CAH1270417.1"/>
    <property type="molecule type" value="Genomic_DNA"/>
</dbReference>
<accession>A0A8K0A7T1</accession>
<evidence type="ECO:0000313" key="2">
    <source>
        <dbReference type="EMBL" id="CAH1270417.1"/>
    </source>
</evidence>